<name>A0A382HAU1_9ZZZZ</name>
<evidence type="ECO:0000313" key="1">
    <source>
        <dbReference type="EMBL" id="SVB84386.1"/>
    </source>
</evidence>
<evidence type="ECO:0000313" key="2">
    <source>
        <dbReference type="EMBL" id="SVE57883.1"/>
    </source>
</evidence>
<dbReference type="AlphaFoldDB" id="A0A382HAU1"/>
<dbReference type="EMBL" id="UINC01227126">
    <property type="protein sequence ID" value="SVE57883.1"/>
    <property type="molecule type" value="Genomic_DNA"/>
</dbReference>
<protein>
    <submittedName>
        <fullName evidence="1">Uncharacterized protein</fullName>
    </submittedName>
</protein>
<accession>A0A382HAU1</accession>
<sequence>MIMDDNLKIARRNKGLTQLELSQKLQELGRKVSPQQIS</sequence>
<feature type="non-terminal residue" evidence="1">
    <location>
        <position position="38"/>
    </location>
</feature>
<proteinExistence type="predicted"/>
<organism evidence="1">
    <name type="scientific">marine metagenome</name>
    <dbReference type="NCBI Taxonomy" id="408172"/>
    <lineage>
        <taxon>unclassified sequences</taxon>
        <taxon>metagenomes</taxon>
        <taxon>ecological metagenomes</taxon>
    </lineage>
</organism>
<reference evidence="1" key="1">
    <citation type="submission" date="2018-05" db="EMBL/GenBank/DDBJ databases">
        <authorList>
            <person name="Lanie J.A."/>
            <person name="Ng W.-L."/>
            <person name="Kazmierczak K.M."/>
            <person name="Andrzejewski T.M."/>
            <person name="Davidsen T.M."/>
            <person name="Wayne K.J."/>
            <person name="Tettelin H."/>
            <person name="Glass J.I."/>
            <person name="Rusch D."/>
            <person name="Podicherti R."/>
            <person name="Tsui H.-C.T."/>
            <person name="Winkler M.E."/>
        </authorList>
    </citation>
    <scope>NUCLEOTIDE SEQUENCE</scope>
</reference>
<gene>
    <name evidence="1" type="ORF">METZ01_LOCUS237240</name>
    <name evidence="2" type="ORF">METZ01_LOCUS510737</name>
</gene>
<dbReference type="EMBL" id="UINC01060166">
    <property type="protein sequence ID" value="SVB84386.1"/>
    <property type="molecule type" value="Genomic_DNA"/>
</dbReference>